<dbReference type="PROSITE" id="PS50405">
    <property type="entry name" value="GST_CTER"/>
    <property type="match status" value="1"/>
</dbReference>
<sequence>MSSVNALRRAMTMQRSVLQDKLSLLNSVNNFQYTSLSSTINATIGQHIRHSLHHTTIAFSLLSSPRHVNSHHTARSAGNYDDRPRADKIETDIDEAKELINEFIERTEFVEDLRGDDPCTITFSTSPEECTDFSSTLAREIQFAGHHSTHHLAMIKLALQEFNIKVNDDLGRANSTKANDQLSKPHFKYHSAWFCPFAHRATLALEHHSDSLSYDWVESLGWEQRENSDEQTETGKEWWYHYKNPDLIRVNSAGMVPTLVEMLPDGSESRVVTESLVVTDFIDNIVKNNSSGGAPSRFLLPHDDPYEMSRCRIWSDKVAKELCSPYYTLLVKQDHEERLEAFSNIKTGIGKFGVELEKTSGELFLSDNQVSVVDFALFPWAWRYYVFKYYRGSEFEISREALPSKEYKPFFDWLDHMSDLEAVKRTLPEKERYLEHIGKYADGSARSKVAEAVRRGVAAHEYDDEIDKH</sequence>
<dbReference type="Gene3D" id="1.20.1050.10">
    <property type="match status" value="1"/>
</dbReference>
<accession>A0A9W6ZEE5</accession>
<keyword evidence="4" id="KW-1185">Reference proteome</keyword>
<dbReference type="OrthoDB" id="4951845at2759"/>
<dbReference type="InterPro" id="IPR036249">
    <property type="entry name" value="Thioredoxin-like_sf"/>
</dbReference>
<comment type="caution">
    <text evidence="3">The sequence shown here is derived from an EMBL/GenBank/DDBJ whole genome shotgun (WGS) entry which is preliminary data.</text>
</comment>
<dbReference type="EMBL" id="BRXW01000397">
    <property type="protein sequence ID" value="GMH50731.1"/>
    <property type="molecule type" value="Genomic_DNA"/>
</dbReference>
<evidence type="ECO:0000259" key="2">
    <source>
        <dbReference type="PROSITE" id="PS50405"/>
    </source>
</evidence>
<dbReference type="Gene3D" id="3.40.30.10">
    <property type="entry name" value="Glutaredoxin"/>
    <property type="match status" value="1"/>
</dbReference>
<dbReference type="CDD" id="cd00570">
    <property type="entry name" value="GST_N_family"/>
    <property type="match status" value="1"/>
</dbReference>
<dbReference type="InterPro" id="IPR004045">
    <property type="entry name" value="Glutathione_S-Trfase_N"/>
</dbReference>
<dbReference type="InterPro" id="IPR010987">
    <property type="entry name" value="Glutathione-S-Trfase_C-like"/>
</dbReference>
<organism evidence="3 4">
    <name type="scientific">Triparma laevis f. longispina</name>
    <dbReference type="NCBI Taxonomy" id="1714387"/>
    <lineage>
        <taxon>Eukaryota</taxon>
        <taxon>Sar</taxon>
        <taxon>Stramenopiles</taxon>
        <taxon>Ochrophyta</taxon>
        <taxon>Bolidophyceae</taxon>
        <taxon>Parmales</taxon>
        <taxon>Triparmaceae</taxon>
        <taxon>Triparma</taxon>
    </lineage>
</organism>
<evidence type="ECO:0000259" key="1">
    <source>
        <dbReference type="PROSITE" id="PS50404"/>
    </source>
</evidence>
<feature type="domain" description="GST C-terminal" evidence="2">
    <location>
        <begin position="304"/>
        <end position="440"/>
    </location>
</feature>
<protein>
    <submittedName>
        <fullName evidence="3">Uncharacterized protein</fullName>
    </submittedName>
</protein>
<evidence type="ECO:0000313" key="3">
    <source>
        <dbReference type="EMBL" id="GMH50731.1"/>
    </source>
</evidence>
<reference evidence="4" key="1">
    <citation type="journal article" date="2023" name="Commun. Biol.">
        <title>Genome analysis of Parmales, the sister group of diatoms, reveals the evolutionary specialization of diatoms from phago-mixotrophs to photoautotrophs.</title>
        <authorList>
            <person name="Ban H."/>
            <person name="Sato S."/>
            <person name="Yoshikawa S."/>
            <person name="Yamada K."/>
            <person name="Nakamura Y."/>
            <person name="Ichinomiya M."/>
            <person name="Sato N."/>
            <person name="Blanc-Mathieu R."/>
            <person name="Endo H."/>
            <person name="Kuwata A."/>
            <person name="Ogata H."/>
        </authorList>
    </citation>
    <scope>NUCLEOTIDE SEQUENCE [LARGE SCALE GENOMIC DNA]</scope>
    <source>
        <strain evidence="4">NIES 3700</strain>
    </source>
</reference>
<evidence type="ECO:0000313" key="4">
    <source>
        <dbReference type="Proteomes" id="UP001165122"/>
    </source>
</evidence>
<dbReference type="AlphaFoldDB" id="A0A9W6ZEE5"/>
<dbReference type="Pfam" id="PF13409">
    <property type="entry name" value="GST_N_2"/>
    <property type="match status" value="1"/>
</dbReference>
<gene>
    <name evidence="3" type="ORF">TrLO_g9571</name>
</gene>
<dbReference type="SUPFAM" id="SSF52833">
    <property type="entry name" value="Thioredoxin-like"/>
    <property type="match status" value="1"/>
</dbReference>
<feature type="domain" description="GST N-terminal" evidence="1">
    <location>
        <begin position="185"/>
        <end position="290"/>
    </location>
</feature>
<dbReference type="GO" id="GO:0005737">
    <property type="term" value="C:cytoplasm"/>
    <property type="evidence" value="ECO:0007669"/>
    <property type="project" value="TreeGrafter"/>
</dbReference>
<dbReference type="InterPro" id="IPR036282">
    <property type="entry name" value="Glutathione-S-Trfase_C_sf"/>
</dbReference>
<dbReference type="PROSITE" id="PS50404">
    <property type="entry name" value="GST_NTER"/>
    <property type="match status" value="1"/>
</dbReference>
<proteinExistence type="predicted"/>
<dbReference type="Proteomes" id="UP001165122">
    <property type="component" value="Unassembled WGS sequence"/>
</dbReference>
<dbReference type="InterPro" id="IPR050983">
    <property type="entry name" value="GST_Omega/HSP26"/>
</dbReference>
<dbReference type="PANTHER" id="PTHR43968">
    <property type="match status" value="1"/>
</dbReference>
<dbReference type="PANTHER" id="PTHR43968:SF6">
    <property type="entry name" value="GLUTATHIONE S-TRANSFERASE OMEGA"/>
    <property type="match status" value="1"/>
</dbReference>
<name>A0A9W6ZEE5_9STRA</name>
<dbReference type="SUPFAM" id="SSF47616">
    <property type="entry name" value="GST C-terminal domain-like"/>
    <property type="match status" value="1"/>
</dbReference>